<organism evidence="1 2">
    <name type="scientific">Roseicitreum antarcticum</name>
    <dbReference type="NCBI Taxonomy" id="564137"/>
    <lineage>
        <taxon>Bacteria</taxon>
        <taxon>Pseudomonadati</taxon>
        <taxon>Pseudomonadota</taxon>
        <taxon>Alphaproteobacteria</taxon>
        <taxon>Rhodobacterales</taxon>
        <taxon>Paracoccaceae</taxon>
        <taxon>Roseicitreum</taxon>
    </lineage>
</organism>
<accession>A0A1H3BVD2</accession>
<protein>
    <submittedName>
        <fullName evidence="1">Methyltransferase, FkbM family</fullName>
    </submittedName>
</protein>
<name>A0A1H3BVD2_9RHOB</name>
<dbReference type="Gene3D" id="3.40.50.150">
    <property type="entry name" value="Vaccinia Virus protein VP39"/>
    <property type="match status" value="1"/>
</dbReference>
<dbReference type="SUPFAM" id="SSF53335">
    <property type="entry name" value="S-adenosyl-L-methionine-dependent methyltransferases"/>
    <property type="match status" value="1"/>
</dbReference>
<evidence type="ECO:0000313" key="1">
    <source>
        <dbReference type="EMBL" id="SDX45970.1"/>
    </source>
</evidence>
<dbReference type="GO" id="GO:0032259">
    <property type="term" value="P:methylation"/>
    <property type="evidence" value="ECO:0007669"/>
    <property type="project" value="UniProtKB-KW"/>
</dbReference>
<keyword evidence="1" id="KW-0808">Transferase</keyword>
<keyword evidence="1" id="KW-0489">Methyltransferase</keyword>
<keyword evidence="2" id="KW-1185">Reference proteome</keyword>
<gene>
    <name evidence="1" type="ORF">SAMN04488238_108200</name>
</gene>
<proteinExistence type="predicted"/>
<dbReference type="CDD" id="cd02440">
    <property type="entry name" value="AdoMet_MTases"/>
    <property type="match status" value="1"/>
</dbReference>
<dbReference type="AlphaFoldDB" id="A0A1H3BVD2"/>
<sequence>MPACRPSLPEPDTCKGFPIESVAVPAFTLNDITLEIPAECLGKNVTAALQKGTFEHGEARALSSQLLPGDRLLELGSGTGYLACLAARIIGGKAITGVEAFPRMAEVARANLARNKVAGAQILWGAAVPDTYAGAKVSFSARQEFWGSSIVGNWADAAPETQEVPALKIGPLLDGSRATVLSCDIEGGELALFDQPLPDRLRMVIMEIHPRIYGNAGTKRIFDALSRNGLTYYPYGSQGPVVVFQRV</sequence>
<dbReference type="Pfam" id="PF01135">
    <property type="entry name" value="PCMT"/>
    <property type="match status" value="1"/>
</dbReference>
<dbReference type="EMBL" id="FNOM01000008">
    <property type="protein sequence ID" value="SDX45970.1"/>
    <property type="molecule type" value="Genomic_DNA"/>
</dbReference>
<dbReference type="GO" id="GO:0008168">
    <property type="term" value="F:methyltransferase activity"/>
    <property type="evidence" value="ECO:0007669"/>
    <property type="project" value="UniProtKB-KW"/>
</dbReference>
<dbReference type="Proteomes" id="UP000198539">
    <property type="component" value="Unassembled WGS sequence"/>
</dbReference>
<dbReference type="STRING" id="564137.SAMN04488238_108200"/>
<dbReference type="InterPro" id="IPR029063">
    <property type="entry name" value="SAM-dependent_MTases_sf"/>
</dbReference>
<evidence type="ECO:0000313" key="2">
    <source>
        <dbReference type="Proteomes" id="UP000198539"/>
    </source>
</evidence>
<reference evidence="1 2" key="1">
    <citation type="submission" date="2016-10" db="EMBL/GenBank/DDBJ databases">
        <authorList>
            <person name="de Groot N.N."/>
        </authorList>
    </citation>
    <scope>NUCLEOTIDE SEQUENCE [LARGE SCALE GENOMIC DNA]</scope>
    <source>
        <strain evidence="1 2">CGMCC 1.8894</strain>
    </source>
</reference>